<evidence type="ECO:0000313" key="3">
    <source>
        <dbReference type="Proteomes" id="UP001195483"/>
    </source>
</evidence>
<feature type="compositionally biased region" description="Polar residues" evidence="1">
    <location>
        <begin position="1407"/>
        <end position="1436"/>
    </location>
</feature>
<name>A0AAE0VGW1_9BIVA</name>
<feature type="compositionally biased region" description="Polar residues" evidence="1">
    <location>
        <begin position="901"/>
        <end position="911"/>
    </location>
</feature>
<feature type="region of interest" description="Disordered" evidence="1">
    <location>
        <begin position="518"/>
        <end position="545"/>
    </location>
</feature>
<feature type="region of interest" description="Disordered" evidence="1">
    <location>
        <begin position="819"/>
        <end position="845"/>
    </location>
</feature>
<dbReference type="Proteomes" id="UP001195483">
    <property type="component" value="Unassembled WGS sequence"/>
</dbReference>
<feature type="compositionally biased region" description="Low complexity" evidence="1">
    <location>
        <begin position="987"/>
        <end position="1012"/>
    </location>
</feature>
<evidence type="ECO:0000256" key="1">
    <source>
        <dbReference type="SAM" id="MobiDB-lite"/>
    </source>
</evidence>
<keyword evidence="3" id="KW-1185">Reference proteome</keyword>
<feature type="compositionally biased region" description="Low complexity" evidence="1">
    <location>
        <begin position="529"/>
        <end position="541"/>
    </location>
</feature>
<sequence length="1731" mass="191040">MPLGERNIESVCFGAIAIERESEESFKDAGFMVSNNTLVGVLVQLTSLIRHADDIFCDISEECQKVFDRTDKIHKKVVWLDQVVVKLDAKQVQIPVGDLKKFSSIEHHHVSLYGFDTHMFIPATRPHCIIDQYSLCDPTPIKILRSADTYRKDGLSGSKLFKFWPVVTNETKIRTPDLSFFRKVQRVKSFEKKYKQLKLRERPKTICLDQFMLDDLKTEAEKNKKNDEKCLTSSEPPVTVAIDTSGTTFERLQLLRNSGTESKEEKEKKKKRRRTVSGIPNVLNEIDEFERKRKAIEKRREQPRSYSFDDLDAEPDDVERDETVVKYLDEIEGKREDRREEDLAMKEPKLMRFFTCGRSRSLPRCMKLSSVTRSMSAERKSQKDANTSYGSSLLSIASVASNASSRMSRSTKRSSIISDKLRSIVTRSSSKERKRPKSLDLDALDDFVEVDKTKSLVNVSNTQNISLTQKEKSDPSVGPGNYYYFDSNTLPRAQAKKYNFPWESLPKDWTTSVKLREISKRRSKEDRQSSSGNWSGYSSSNRQSLDSDLIRSEGIPYHSQLSVGKDSGRDSPTLEEVAGCTDGTSTAEFGGDESSTLTGDTDTISSGNHKTNFTDSETETWLQSLAIRAANRAGVDASASTTLSRLTRQNIMALDLMMSSKSPAKKDDEISSVYSLDQEGFYTSFHTDSGLRKSTGTLIDESEDFSQNKDSLSIDSFDSVIHIPDDSEKFAGIKKGKAKVLSKVTPPAPPPRSSSKISYGHQSRLIEGESDSSGEDMAKLNNPKELMSIPSQDSSQSESDQVVVSARLRSKTQISSNTAFPPMCVVTSGSDDESSDNTSQTHHNRQRLKVEGYIFDEEQCEVIDMAYKVDGKLSDTLLQLSIDQGNNSLNMSEDEIERSGKTTPTNSSSDAGNKDQGYHTMTLPKAWYMCNFNGQENPGYKSWPRSNKSSEPTITSILKTPEKNMDGPRPPKTLNFDPFVSLINPGNSSSLQVPLPSPSNSSSDENQSSFSVTGSSFINQSAGSSYRLAMPLQSPNPGLRGRQQKEKQTSTKHLPLKYQPVITVTPKERPADQQGSDFGSNGGAYVKLSQEDSSGPFVLYTTSVQSTNTGPMSVPANSAQSPNPNMYAVGSLGIKPDRNSLVVTNGNGYMDMKAKSSSSLKKSLSASSIASSECLDFADDNTYVSMSSPCSSPNLSMIDIPIVETPTGSMDSLTKPQHYDKDTHHINALLTQTPKTRSSASAGDSGYGNREISFSTFMAPDHSVASSSFSSMSSSFLSPTVYSPNVSTDQDLTIVSQMSSMSYPMSSSTPYQHHHQQQQGNSVSRTDKSPVIRGSNSSRLETTTTRQQSKVHSNQSSRGRNSQPPVRNSQRDSSGRKATNQNGERAVDTKGLILSKSVPVDLRAVFNQPTAPTNSPRNCVQNSRNGLKQSPNSSWNPVVDKGGNSTSSSARTDSYRVAMAESPRNGSHQVGMHQSKSFPQLPPSTRSGPLRVAANISGKYIPVAPLDDAINRADSYRMAVRNTNGVVENSRNTSYRVAVDEQNPITNSLRFEPLNAGNSVLPGGRDIRRMGITDIDQVKDIDSDKIIVTSASQSGITKSGMTAKKRAKPDADPIQVLSSMDYNRNDTKKSSKNPNRSSTYICFDPIFEDKEDFTNSQECLRLSSTSLKTLTPETFSDKSIDRSGNKVNAFSGSTSSHISLNTGFMNGSRSEHKSKTSKNVEIQDDWRFSAV</sequence>
<organism evidence="2 3">
    <name type="scientific">Potamilus streckersoni</name>
    <dbReference type="NCBI Taxonomy" id="2493646"/>
    <lineage>
        <taxon>Eukaryota</taxon>
        <taxon>Metazoa</taxon>
        <taxon>Spiralia</taxon>
        <taxon>Lophotrochozoa</taxon>
        <taxon>Mollusca</taxon>
        <taxon>Bivalvia</taxon>
        <taxon>Autobranchia</taxon>
        <taxon>Heteroconchia</taxon>
        <taxon>Palaeoheterodonta</taxon>
        <taxon>Unionida</taxon>
        <taxon>Unionoidea</taxon>
        <taxon>Unionidae</taxon>
        <taxon>Ambleminae</taxon>
        <taxon>Lampsilini</taxon>
        <taxon>Potamilus</taxon>
    </lineage>
</organism>
<reference evidence="2" key="2">
    <citation type="journal article" date="2021" name="Genome Biol. Evol.">
        <title>Developing a high-quality reference genome for a parasitic bivalve with doubly uniparental inheritance (Bivalvia: Unionida).</title>
        <authorList>
            <person name="Smith C.H."/>
        </authorList>
    </citation>
    <scope>NUCLEOTIDE SEQUENCE</scope>
    <source>
        <strain evidence="2">CHS0354</strain>
        <tissue evidence="2">Mantle</tissue>
    </source>
</reference>
<feature type="region of interest" description="Disordered" evidence="1">
    <location>
        <begin position="887"/>
        <end position="918"/>
    </location>
</feature>
<feature type="region of interest" description="Disordered" evidence="1">
    <location>
        <begin position="558"/>
        <end position="615"/>
    </location>
</feature>
<feature type="region of interest" description="Disordered" evidence="1">
    <location>
        <begin position="1700"/>
        <end position="1719"/>
    </location>
</feature>
<accession>A0AAE0VGW1</accession>
<feature type="region of interest" description="Disordered" evidence="1">
    <location>
        <begin position="256"/>
        <end position="277"/>
    </location>
</feature>
<feature type="compositionally biased region" description="Polar residues" evidence="1">
    <location>
        <begin position="1464"/>
        <end position="1486"/>
    </location>
</feature>
<protein>
    <recommendedName>
        <fullName evidence="4">WASP family protein member</fullName>
    </recommendedName>
</protein>
<feature type="compositionally biased region" description="Basic and acidic residues" evidence="1">
    <location>
        <begin position="518"/>
        <end position="528"/>
    </location>
</feature>
<comment type="caution">
    <text evidence="2">The sequence shown here is derived from an EMBL/GenBank/DDBJ whole genome shotgun (WGS) entry which is preliminary data.</text>
</comment>
<dbReference type="EMBL" id="JAEAOA010001910">
    <property type="protein sequence ID" value="KAK3577454.1"/>
    <property type="molecule type" value="Genomic_DNA"/>
</dbReference>
<proteinExistence type="predicted"/>
<feature type="region of interest" description="Disordered" evidence="1">
    <location>
        <begin position="1598"/>
        <end position="1635"/>
    </location>
</feature>
<dbReference type="Gene3D" id="1.20.5.340">
    <property type="match status" value="1"/>
</dbReference>
<feature type="region of interest" description="Disordered" evidence="1">
    <location>
        <begin position="1028"/>
        <end position="1053"/>
    </location>
</feature>
<feature type="region of interest" description="Disordered" evidence="1">
    <location>
        <begin position="1407"/>
        <end position="1486"/>
    </location>
</feature>
<feature type="region of interest" description="Disordered" evidence="1">
    <location>
        <begin position="1301"/>
        <end position="1392"/>
    </location>
</feature>
<evidence type="ECO:0000313" key="2">
    <source>
        <dbReference type="EMBL" id="KAK3577454.1"/>
    </source>
</evidence>
<feature type="region of interest" description="Disordered" evidence="1">
    <location>
        <begin position="738"/>
        <end position="779"/>
    </location>
</feature>
<feature type="compositionally biased region" description="Polar residues" evidence="1">
    <location>
        <begin position="1334"/>
        <end position="1368"/>
    </location>
</feature>
<feature type="region of interest" description="Disordered" evidence="1">
    <location>
        <begin position="958"/>
        <end position="1016"/>
    </location>
</feature>
<feature type="compositionally biased region" description="Polar residues" evidence="1">
    <location>
        <begin position="1443"/>
        <end position="1452"/>
    </location>
</feature>
<feature type="region of interest" description="Disordered" evidence="1">
    <location>
        <begin position="297"/>
        <end position="317"/>
    </location>
</feature>
<gene>
    <name evidence="2" type="ORF">CHS0354_032306</name>
</gene>
<evidence type="ECO:0008006" key="4">
    <source>
        <dbReference type="Google" id="ProtNLM"/>
    </source>
</evidence>
<feature type="compositionally biased region" description="Polar residues" evidence="1">
    <location>
        <begin position="582"/>
        <end position="615"/>
    </location>
</feature>
<feature type="compositionally biased region" description="Low complexity" evidence="1">
    <location>
        <begin position="1301"/>
        <end position="1311"/>
    </location>
</feature>
<reference evidence="2" key="3">
    <citation type="submission" date="2023-05" db="EMBL/GenBank/DDBJ databases">
        <authorList>
            <person name="Smith C.H."/>
        </authorList>
    </citation>
    <scope>NUCLEOTIDE SEQUENCE</scope>
    <source>
        <strain evidence="2">CHS0354</strain>
        <tissue evidence="2">Mantle</tissue>
    </source>
</reference>
<reference evidence="2" key="1">
    <citation type="journal article" date="2021" name="Genome Biol. Evol.">
        <title>A High-Quality Reference Genome for a Parasitic Bivalve with Doubly Uniparental Inheritance (Bivalvia: Unionida).</title>
        <authorList>
            <person name="Smith C.H."/>
        </authorList>
    </citation>
    <scope>NUCLEOTIDE SEQUENCE</scope>
    <source>
        <strain evidence="2">CHS0354</strain>
    </source>
</reference>